<dbReference type="RefSeq" id="WP_171835422.1">
    <property type="nucleotide sequence ID" value="NZ_CP053708.1"/>
</dbReference>
<reference evidence="1 2" key="1">
    <citation type="journal article" date="2014" name="World J. Microbiol. Biotechnol.">
        <title>Biodiversity and physiological characteristics of Antarctic and Arctic lichens-associated bacteria.</title>
        <authorList>
            <person name="Lee Y.M."/>
            <person name="Kim E.H."/>
            <person name="Lee H.K."/>
            <person name="Hong S.G."/>
        </authorList>
    </citation>
    <scope>NUCLEOTIDE SEQUENCE [LARGE SCALE GENOMIC DNA]</scope>
    <source>
        <strain evidence="1 2">PAMC 26569</strain>
    </source>
</reference>
<dbReference type="EMBL" id="CP053708">
    <property type="protein sequence ID" value="QKE90474.1"/>
    <property type="molecule type" value="Genomic_DNA"/>
</dbReference>
<accession>A0A6M8HPX7</accession>
<organism evidence="1 2">
    <name type="scientific">Lichenicola cladoniae</name>
    <dbReference type="NCBI Taxonomy" id="1484109"/>
    <lineage>
        <taxon>Bacteria</taxon>
        <taxon>Pseudomonadati</taxon>
        <taxon>Pseudomonadota</taxon>
        <taxon>Alphaproteobacteria</taxon>
        <taxon>Acetobacterales</taxon>
        <taxon>Acetobacteraceae</taxon>
        <taxon>Lichenicola</taxon>
    </lineage>
</organism>
<dbReference type="Proteomes" id="UP000500767">
    <property type="component" value="Chromosome"/>
</dbReference>
<name>A0A6M8HPX7_9PROT</name>
<sequence length="91" mass="10065">MPRALPWTPDQDACLTAFLDKRGATLRKAALELGVSRSFAQRRAKMLNQRTARSLCSRDREDAGAAPLRAGHPITWSAINGMTPILPRYAM</sequence>
<evidence type="ECO:0000313" key="2">
    <source>
        <dbReference type="Proteomes" id="UP000500767"/>
    </source>
</evidence>
<dbReference type="KEGG" id="lck:HN018_10890"/>
<proteinExistence type="predicted"/>
<keyword evidence="2" id="KW-1185">Reference proteome</keyword>
<evidence type="ECO:0000313" key="1">
    <source>
        <dbReference type="EMBL" id="QKE90474.1"/>
    </source>
</evidence>
<protein>
    <submittedName>
        <fullName evidence="1">Uncharacterized protein</fullName>
    </submittedName>
</protein>
<gene>
    <name evidence="1" type="ORF">HN018_10890</name>
</gene>
<dbReference type="AlphaFoldDB" id="A0A6M8HPX7"/>